<name>A0A2T5PEP3_9PSED</name>
<keyword evidence="1" id="KW-0472">Membrane</keyword>
<dbReference type="Proteomes" id="UP000244064">
    <property type="component" value="Unassembled WGS sequence"/>
</dbReference>
<reference evidence="2 3" key="1">
    <citation type="submission" date="2018-04" db="EMBL/GenBank/DDBJ databases">
        <title>Pseudomonas sp. nov., isolated from mangrove soil.</title>
        <authorList>
            <person name="Chen C."/>
        </authorList>
    </citation>
    <scope>NUCLEOTIDE SEQUENCE [LARGE SCALE GENOMIC DNA]</scope>
    <source>
        <strain evidence="2 3">TC-11</strain>
    </source>
</reference>
<dbReference type="OrthoDB" id="9152892at2"/>
<dbReference type="EMBL" id="QASN01000002">
    <property type="protein sequence ID" value="PTU76200.1"/>
    <property type="molecule type" value="Genomic_DNA"/>
</dbReference>
<proteinExistence type="predicted"/>
<comment type="caution">
    <text evidence="2">The sequence shown here is derived from an EMBL/GenBank/DDBJ whole genome shotgun (WGS) entry which is preliminary data.</text>
</comment>
<accession>A0A2T5PEP3</accession>
<evidence type="ECO:0000313" key="2">
    <source>
        <dbReference type="EMBL" id="PTU76200.1"/>
    </source>
</evidence>
<organism evidence="2 3">
    <name type="scientific">Pseudomonas mangrovi</name>
    <dbReference type="NCBI Taxonomy" id="2161748"/>
    <lineage>
        <taxon>Bacteria</taxon>
        <taxon>Pseudomonadati</taxon>
        <taxon>Pseudomonadota</taxon>
        <taxon>Gammaproteobacteria</taxon>
        <taxon>Pseudomonadales</taxon>
        <taxon>Pseudomonadaceae</taxon>
        <taxon>Pseudomonas</taxon>
    </lineage>
</organism>
<dbReference type="Gene3D" id="1.10.10.1320">
    <property type="entry name" value="Anti-sigma factor, zinc-finger domain"/>
    <property type="match status" value="1"/>
</dbReference>
<keyword evidence="3" id="KW-1185">Reference proteome</keyword>
<dbReference type="RefSeq" id="WP_108104301.1">
    <property type="nucleotide sequence ID" value="NZ_QASN01000002.1"/>
</dbReference>
<protein>
    <submittedName>
        <fullName evidence="2">Anti-sigma factor</fullName>
    </submittedName>
</protein>
<feature type="transmembrane region" description="Helical" evidence="1">
    <location>
        <begin position="85"/>
        <end position="105"/>
    </location>
</feature>
<sequence>MSFPHPPSEQELHAYVDGRLSGERRQALERYLAEHPALATELQGWQEDIRRLRAALADPTLLSSNPRLDPVYIRQHRRQRRQRQLGIAASLLLAVVLGLGGGWQLRDRALQASIPPMQDALEAHRLFALQQTPAVDVRSVDIAVMERWLRDNFGHVAHLDAMVERGLTPVGSRLLVNEQGAAALLLFEDASGERISLYLRAPGQLYGTMLVGNRAQGELQTHFWSRGGYNYALVSHAGDPRADQLQQALRL</sequence>
<gene>
    <name evidence="2" type="ORF">DBO85_00735</name>
</gene>
<evidence type="ECO:0000256" key="1">
    <source>
        <dbReference type="SAM" id="Phobius"/>
    </source>
</evidence>
<dbReference type="AlphaFoldDB" id="A0A2T5PEP3"/>
<evidence type="ECO:0000313" key="3">
    <source>
        <dbReference type="Proteomes" id="UP000244064"/>
    </source>
</evidence>
<keyword evidence="1" id="KW-1133">Transmembrane helix</keyword>
<dbReference type="InterPro" id="IPR041916">
    <property type="entry name" value="Anti_sigma_zinc_sf"/>
</dbReference>
<keyword evidence="1" id="KW-0812">Transmembrane</keyword>